<dbReference type="KEGG" id="thm:CL1_1799"/>
<organism evidence="1 2">
    <name type="scientific">Thermococcus cleftensis (strain DSM 27260 / KACC 17922 / CL1)</name>
    <dbReference type="NCBI Taxonomy" id="163003"/>
    <lineage>
        <taxon>Archaea</taxon>
        <taxon>Methanobacteriati</taxon>
        <taxon>Methanobacteriota</taxon>
        <taxon>Thermococci</taxon>
        <taxon>Thermococcales</taxon>
        <taxon>Thermococcaceae</taxon>
        <taxon>Thermococcus</taxon>
    </lineage>
</organism>
<dbReference type="Proteomes" id="UP000006064">
    <property type="component" value="Chromosome"/>
</dbReference>
<proteinExistence type="predicted"/>
<keyword evidence="2" id="KW-1185">Reference proteome</keyword>
<accession>I3ZWB1</accession>
<name>I3ZWB1_THECF</name>
<reference evidence="1 2" key="1">
    <citation type="journal article" date="2012" name="J. Bacteriol.">
        <title>Complete Genome Sequence of the Hyperthermophilic Archaeon Thermococcus sp. Strain CL1, Isolated from a Paralvinella sp. Polychaete Worm Collected from a Hydrothermal Vent.</title>
        <authorList>
            <person name="Jung J.H."/>
            <person name="Holden J.F."/>
            <person name="Seo D.H."/>
            <person name="Park K.H."/>
            <person name="Shin H."/>
            <person name="Ryu S."/>
            <person name="Lee J.H."/>
            <person name="Park C.S."/>
        </authorList>
    </citation>
    <scope>NUCLEOTIDE SEQUENCE [LARGE SCALE GENOMIC DNA]</scope>
    <source>
        <strain evidence="2">DSM 27260 / KACC 17922 / CL1</strain>
    </source>
</reference>
<dbReference type="EMBL" id="CP003651">
    <property type="protein sequence ID" value="AFL95995.1"/>
    <property type="molecule type" value="Genomic_DNA"/>
</dbReference>
<evidence type="ECO:0000313" key="1">
    <source>
        <dbReference type="EMBL" id="AFL95995.1"/>
    </source>
</evidence>
<protein>
    <submittedName>
        <fullName evidence="1">Uncharacterized protein</fullName>
    </submittedName>
</protein>
<evidence type="ECO:0000313" key="2">
    <source>
        <dbReference type="Proteomes" id="UP000006064"/>
    </source>
</evidence>
<sequence>MWKDGRAGGVKFHVHAHVSVGQNCVESAPDIYTDLAATISFRRTELCGKKVVGMMEVERVILFP</sequence>
<dbReference type="HOGENOM" id="CLU_2857290_0_0_2"/>
<gene>
    <name evidence="1" type="ORF">CL1_1799</name>
</gene>
<dbReference type="AlphaFoldDB" id="I3ZWB1"/>